<evidence type="ECO:0000313" key="2">
    <source>
        <dbReference type="EMBL" id="MDR8756765.1"/>
    </source>
</evidence>
<name>A0ABU2EA63_9BURK</name>
<organism evidence="2 3">
    <name type="scientific">Burkholderia pseudomultivorans</name>
    <dbReference type="NCBI Taxonomy" id="1207504"/>
    <lineage>
        <taxon>Bacteria</taxon>
        <taxon>Pseudomonadati</taxon>
        <taxon>Pseudomonadota</taxon>
        <taxon>Betaproteobacteria</taxon>
        <taxon>Burkholderiales</taxon>
        <taxon>Burkholderiaceae</taxon>
        <taxon>Burkholderia</taxon>
        <taxon>Burkholderia cepacia complex</taxon>
    </lineage>
</organism>
<feature type="region of interest" description="Disordered" evidence="1">
    <location>
        <begin position="1"/>
        <end position="30"/>
    </location>
</feature>
<reference evidence="2 3" key="1">
    <citation type="submission" date="2019-06" db="EMBL/GenBank/DDBJ databases">
        <title>Evolution of Burkholderia multivorans in the lungs of Cystic Fibrosis patients.</title>
        <authorList>
            <person name="Moreira L.M."/>
        </authorList>
    </citation>
    <scope>NUCLEOTIDE SEQUENCE [LARGE SCALE GENOMIC DNA]</scope>
    <source>
        <strain evidence="2 3">VC13239</strain>
    </source>
</reference>
<dbReference type="Proteomes" id="UP001248067">
    <property type="component" value="Unassembled WGS sequence"/>
</dbReference>
<keyword evidence="3" id="KW-1185">Reference proteome</keyword>
<evidence type="ECO:0000256" key="1">
    <source>
        <dbReference type="SAM" id="MobiDB-lite"/>
    </source>
</evidence>
<evidence type="ECO:0000313" key="3">
    <source>
        <dbReference type="Proteomes" id="UP001248067"/>
    </source>
</evidence>
<accession>A0ABU2EA63</accession>
<proteinExistence type="predicted"/>
<feature type="compositionally biased region" description="Basic and acidic residues" evidence="1">
    <location>
        <begin position="1"/>
        <end position="13"/>
    </location>
</feature>
<comment type="caution">
    <text evidence="2">The sequence shown here is derived from an EMBL/GenBank/DDBJ whole genome shotgun (WGS) entry which is preliminary data.</text>
</comment>
<dbReference type="EMBL" id="VJSY01000047">
    <property type="protein sequence ID" value="MDR8756765.1"/>
    <property type="molecule type" value="Genomic_DNA"/>
</dbReference>
<gene>
    <name evidence="2" type="ORF">FEQ00_05204</name>
</gene>
<protein>
    <submittedName>
        <fullName evidence="2">Uncharacterized protein</fullName>
    </submittedName>
</protein>
<sequence length="45" mass="4942">MRIDPAKPADARRANPRVAGYARTPRGGPSVMRAETHQLRARQTG</sequence>